<proteinExistence type="predicted"/>
<dbReference type="AlphaFoldDB" id="A0AA39J8P2"/>
<gene>
    <name evidence="1" type="ORF">EV420DRAFT_1487104</name>
</gene>
<keyword evidence="2" id="KW-1185">Reference proteome</keyword>
<dbReference type="EMBL" id="JAUEPS010000111">
    <property type="protein sequence ID" value="KAK0437427.1"/>
    <property type="molecule type" value="Genomic_DNA"/>
</dbReference>
<protein>
    <submittedName>
        <fullName evidence="1">Uncharacterized protein</fullName>
    </submittedName>
</protein>
<sequence>MSATSGASSVSSNQTYTHKSTLPVTLEQVHSLCMSIHHLPPKLLMSTFHQLEHGPRSELFKEPVVWWCACHGTMLGSAMRTNFSYVVLPSEYDQEPGCLTHVIVTGSAIPEVEDRFKQTLCLRGTPPTYAQHRLTLQHAFLRVPPFRHDHRCYEAMLLEDTNYELPFFQLTISALFKHFLLTNAIPVMDVMLISWKTITLGSRHQKGERLQWADHSFHLVISNESMYATLNSDLLFPSRGHEDYVQDDGDSRDGQDEERLGISDVRKWQAIFSTSTVLSFCRMMSSVHDKLNQVVFDQASFRARIKDNGQGVNQQMCLFTPVYQSFASPMHNHREALGMYTSELIQRFSYHWLSIFCHPPFEDSISTNLALEKLDLLVFSIPLTFLYAQDEGNAMDGQDEEMWWEFGCWVPIWGEDKTQFWKECFFITSDEQKKHKRLYSEEECAEIHMHETKIFDPSFVMSVSQNPTLPTLISVQSFLGQTTIENVNQWKKTKDASGEMVGRESLRTELAKSGKHFNRVIPLFKFMNLPKVTLSALTETGQAESTIPVLKQQSYTDSMPVIQSTLADTPCSDLVGIWQSGIMPKLLIKVEVLGKAWKILVK</sequence>
<reference evidence="1" key="1">
    <citation type="submission" date="2023-06" db="EMBL/GenBank/DDBJ databases">
        <authorList>
            <consortium name="Lawrence Berkeley National Laboratory"/>
            <person name="Ahrendt S."/>
            <person name="Sahu N."/>
            <person name="Indic B."/>
            <person name="Wong-Bajracharya J."/>
            <person name="Merenyi Z."/>
            <person name="Ke H.-M."/>
            <person name="Monk M."/>
            <person name="Kocsube S."/>
            <person name="Drula E."/>
            <person name="Lipzen A."/>
            <person name="Balint B."/>
            <person name="Henrissat B."/>
            <person name="Andreopoulos B."/>
            <person name="Martin F.M."/>
            <person name="Harder C.B."/>
            <person name="Rigling D."/>
            <person name="Ford K.L."/>
            <person name="Foster G.D."/>
            <person name="Pangilinan J."/>
            <person name="Papanicolaou A."/>
            <person name="Barry K."/>
            <person name="LaButti K."/>
            <person name="Viragh M."/>
            <person name="Koriabine M."/>
            <person name="Yan M."/>
            <person name="Riley R."/>
            <person name="Champramary S."/>
            <person name="Plett K.L."/>
            <person name="Tsai I.J."/>
            <person name="Slot J."/>
            <person name="Sipos G."/>
            <person name="Plett J."/>
            <person name="Nagy L.G."/>
            <person name="Grigoriev I.V."/>
        </authorList>
    </citation>
    <scope>NUCLEOTIDE SEQUENCE</scope>
    <source>
        <strain evidence="1">CCBAS 213</strain>
    </source>
</reference>
<dbReference type="Proteomes" id="UP001175211">
    <property type="component" value="Unassembled WGS sequence"/>
</dbReference>
<evidence type="ECO:0000313" key="2">
    <source>
        <dbReference type="Proteomes" id="UP001175211"/>
    </source>
</evidence>
<accession>A0AA39J8P2</accession>
<evidence type="ECO:0000313" key="1">
    <source>
        <dbReference type="EMBL" id="KAK0437427.1"/>
    </source>
</evidence>
<dbReference type="GeneID" id="85354031"/>
<dbReference type="RefSeq" id="XP_060322584.1">
    <property type="nucleotide sequence ID" value="XM_060470483.1"/>
</dbReference>
<name>A0AA39J8P2_ARMTA</name>
<organism evidence="1 2">
    <name type="scientific">Armillaria tabescens</name>
    <name type="common">Ringless honey mushroom</name>
    <name type="synonym">Agaricus tabescens</name>
    <dbReference type="NCBI Taxonomy" id="1929756"/>
    <lineage>
        <taxon>Eukaryota</taxon>
        <taxon>Fungi</taxon>
        <taxon>Dikarya</taxon>
        <taxon>Basidiomycota</taxon>
        <taxon>Agaricomycotina</taxon>
        <taxon>Agaricomycetes</taxon>
        <taxon>Agaricomycetidae</taxon>
        <taxon>Agaricales</taxon>
        <taxon>Marasmiineae</taxon>
        <taxon>Physalacriaceae</taxon>
        <taxon>Desarmillaria</taxon>
    </lineage>
</organism>
<comment type="caution">
    <text evidence="1">The sequence shown here is derived from an EMBL/GenBank/DDBJ whole genome shotgun (WGS) entry which is preliminary data.</text>
</comment>